<dbReference type="InterPro" id="IPR036397">
    <property type="entry name" value="RNaseH_sf"/>
</dbReference>
<organism evidence="2 3">
    <name type="scientific">Nibrella saemangeumensis</name>
    <dbReference type="NCBI Taxonomy" id="1084526"/>
    <lineage>
        <taxon>Bacteria</taxon>
        <taxon>Pseudomonadati</taxon>
        <taxon>Bacteroidota</taxon>
        <taxon>Cytophagia</taxon>
        <taxon>Cytophagales</taxon>
        <taxon>Spirosomataceae</taxon>
        <taxon>Nibrella</taxon>
    </lineage>
</organism>
<dbReference type="SUPFAM" id="SSF53098">
    <property type="entry name" value="Ribonuclease H-like"/>
    <property type="match status" value="1"/>
</dbReference>
<evidence type="ECO:0000313" key="3">
    <source>
        <dbReference type="Proteomes" id="UP001501175"/>
    </source>
</evidence>
<evidence type="ECO:0000259" key="1">
    <source>
        <dbReference type="Pfam" id="PF13683"/>
    </source>
</evidence>
<dbReference type="PANTHER" id="PTHR46889:SF4">
    <property type="entry name" value="TRANSPOSASE INSO FOR INSERTION SEQUENCE ELEMENT IS911B-RELATED"/>
    <property type="match status" value="1"/>
</dbReference>
<dbReference type="PANTHER" id="PTHR46889">
    <property type="entry name" value="TRANSPOSASE INSF FOR INSERTION SEQUENCE IS3B-RELATED"/>
    <property type="match status" value="1"/>
</dbReference>
<accession>A0ABP8N2V7</accession>
<reference evidence="3" key="1">
    <citation type="journal article" date="2019" name="Int. J. Syst. Evol. Microbiol.">
        <title>The Global Catalogue of Microorganisms (GCM) 10K type strain sequencing project: providing services to taxonomists for standard genome sequencing and annotation.</title>
        <authorList>
            <consortium name="The Broad Institute Genomics Platform"/>
            <consortium name="The Broad Institute Genome Sequencing Center for Infectious Disease"/>
            <person name="Wu L."/>
            <person name="Ma J."/>
        </authorList>
    </citation>
    <scope>NUCLEOTIDE SEQUENCE [LARGE SCALE GENOMIC DNA]</scope>
    <source>
        <strain evidence="3">JCM 17927</strain>
    </source>
</reference>
<dbReference type="Gene3D" id="3.30.420.10">
    <property type="entry name" value="Ribonuclease H-like superfamily/Ribonuclease H"/>
    <property type="match status" value="1"/>
</dbReference>
<dbReference type="Pfam" id="PF13683">
    <property type="entry name" value="rve_3"/>
    <property type="match status" value="1"/>
</dbReference>
<gene>
    <name evidence="2" type="ORF">GCM10023189_32030</name>
</gene>
<dbReference type="InterPro" id="IPR050900">
    <property type="entry name" value="Transposase_IS3/IS150/IS904"/>
</dbReference>
<evidence type="ECO:0000313" key="2">
    <source>
        <dbReference type="EMBL" id="GAA4458969.1"/>
    </source>
</evidence>
<name>A0ABP8N2V7_9BACT</name>
<dbReference type="EMBL" id="BAABHD010000030">
    <property type="protein sequence ID" value="GAA4458969.1"/>
    <property type="molecule type" value="Genomic_DNA"/>
</dbReference>
<dbReference type="Proteomes" id="UP001501175">
    <property type="component" value="Unassembled WGS sequence"/>
</dbReference>
<comment type="caution">
    <text evidence="2">The sequence shown here is derived from an EMBL/GenBank/DDBJ whole genome shotgun (WGS) entry which is preliminary data.</text>
</comment>
<dbReference type="RefSeq" id="WP_345244875.1">
    <property type="nucleotide sequence ID" value="NZ_BAABHD010000030.1"/>
</dbReference>
<proteinExistence type="predicted"/>
<sequence length="67" mass="8193">MDGKRRAIDNVFTERFWRSLKYEEVYLKSYRDGQEAYQQLEWYIHWYNEQRTHSALGGLTPKAVFES</sequence>
<keyword evidence="3" id="KW-1185">Reference proteome</keyword>
<dbReference type="InterPro" id="IPR012337">
    <property type="entry name" value="RNaseH-like_sf"/>
</dbReference>
<dbReference type="InterPro" id="IPR001584">
    <property type="entry name" value="Integrase_cat-core"/>
</dbReference>
<feature type="domain" description="Integrase catalytic" evidence="1">
    <location>
        <begin position="5"/>
        <end position="61"/>
    </location>
</feature>
<protein>
    <recommendedName>
        <fullName evidence="1">Integrase catalytic domain-containing protein</fullName>
    </recommendedName>
</protein>